<evidence type="ECO:0000313" key="9">
    <source>
        <dbReference type="EnsemblMetazoa" id="HelroP178964"/>
    </source>
</evidence>
<name>T1FDZ4_HELRO</name>
<dbReference type="GO" id="GO:0004888">
    <property type="term" value="F:transmembrane signaling receptor activity"/>
    <property type="evidence" value="ECO:0000318"/>
    <property type="project" value="GO_Central"/>
</dbReference>
<sequence>MYVNITNNCNLFTKFVYGTFDFRGKPRNNFCFNSKQSTGCRSNECSKGWKGELCDIRGTHVMYLGCYWSVVIEKTTLVQSYADCKSFCLSVENIFMIGLQRGEACHCLSSAKYPVSSSHCNMKCSNDYDSCGGLEFFSVYQIKEKLDFSKSLVSLDKFNVSSHFNLSVSSWTIEKCMLTCFEKYFRYSTLKTTMTCKDGCQPGWMNKSCDERGLPNTVNLAFGRKVIAETLNVSHFQESILGKSGLDSQQLAWQYAVDGLMVEWNVVSLLYANSDNLSFVGWMAVDLEDEYQIETIVIYPRECDHRCKSAIVVTLNSSDSKSAVCGKYPENISNCNKNDIINITCKDMGHKTRYVIITKDVDVDKNNANKGEGEFVFNEVEVYGAVRKPNPFVYVGCFQEFSYFNSSEDPKHSNDADCYKFCEGSNVENSIFSIYKQACYCGTDANIQIDMSISCEEYTVFSTRLNKPSYLGCFHEDTILSRAQSRKEVDTPFKSCMLYCNAYQFEEFAIMDIGDHWPPQNPIFNTVVVEMYGIQQVTQGLHKCNLLSSAISSPDNLSSRKP</sequence>
<dbReference type="Gene3D" id="2.60.120.260">
    <property type="entry name" value="Galactose-binding domain-like"/>
    <property type="match status" value="1"/>
</dbReference>
<dbReference type="EMBL" id="KB097502">
    <property type="protein sequence ID" value="ESN95784.1"/>
    <property type="molecule type" value="Genomic_DNA"/>
</dbReference>
<keyword evidence="4" id="KW-1133">Transmembrane helix</keyword>
<dbReference type="GO" id="GO:0007165">
    <property type="term" value="P:signal transduction"/>
    <property type="evidence" value="ECO:0000318"/>
    <property type="project" value="GO_Central"/>
</dbReference>
<dbReference type="GeneID" id="20207043"/>
<reference evidence="10" key="1">
    <citation type="submission" date="2012-12" db="EMBL/GenBank/DDBJ databases">
        <authorList>
            <person name="Hellsten U."/>
            <person name="Grimwood J."/>
            <person name="Chapman J.A."/>
            <person name="Shapiro H."/>
            <person name="Aerts A."/>
            <person name="Otillar R.P."/>
            <person name="Terry A.Y."/>
            <person name="Boore J.L."/>
            <person name="Simakov O."/>
            <person name="Marletaz F."/>
            <person name="Cho S.-J."/>
            <person name="Edsinger-Gonzales E."/>
            <person name="Havlak P."/>
            <person name="Kuo D.-H."/>
            <person name="Larsson T."/>
            <person name="Lv J."/>
            <person name="Arendt D."/>
            <person name="Savage R."/>
            <person name="Osoegawa K."/>
            <person name="de Jong P."/>
            <person name="Lindberg D.R."/>
            <person name="Seaver E.C."/>
            <person name="Weisblat D.A."/>
            <person name="Putnam N.H."/>
            <person name="Grigoriev I.V."/>
            <person name="Rokhsar D.S."/>
        </authorList>
    </citation>
    <scope>NUCLEOTIDE SEQUENCE</scope>
</reference>
<dbReference type="EMBL" id="AMQM01006665">
    <property type="status" value="NOT_ANNOTATED_CDS"/>
    <property type="molecule type" value="Genomic_DNA"/>
</dbReference>
<dbReference type="PANTHER" id="PTHR24269">
    <property type="entry name" value="KREMEN PROTEIN"/>
    <property type="match status" value="1"/>
</dbReference>
<keyword evidence="3" id="KW-0732">Signal</keyword>
<reference evidence="9" key="3">
    <citation type="submission" date="2015-06" db="UniProtKB">
        <authorList>
            <consortium name="EnsemblMetazoa"/>
        </authorList>
    </citation>
    <scope>IDENTIFICATION</scope>
</reference>
<evidence type="ECO:0000313" key="10">
    <source>
        <dbReference type="Proteomes" id="UP000015101"/>
    </source>
</evidence>
<dbReference type="PANTHER" id="PTHR24269:SF16">
    <property type="entry name" value="PROTEIN SLG1"/>
    <property type="match status" value="1"/>
</dbReference>
<accession>T1FDZ4</accession>
<organism evidence="9 10">
    <name type="scientific">Helobdella robusta</name>
    <name type="common">Californian leech</name>
    <dbReference type="NCBI Taxonomy" id="6412"/>
    <lineage>
        <taxon>Eukaryota</taxon>
        <taxon>Metazoa</taxon>
        <taxon>Spiralia</taxon>
        <taxon>Lophotrochozoa</taxon>
        <taxon>Annelida</taxon>
        <taxon>Clitellata</taxon>
        <taxon>Hirudinea</taxon>
        <taxon>Rhynchobdellida</taxon>
        <taxon>Glossiphoniidae</taxon>
        <taxon>Helobdella</taxon>
    </lineage>
</organism>
<keyword evidence="10" id="KW-1185">Reference proteome</keyword>
<proteinExistence type="predicted"/>
<evidence type="ECO:0000256" key="1">
    <source>
        <dbReference type="ARBA" id="ARBA00004167"/>
    </source>
</evidence>
<dbReference type="CTD" id="20207043"/>
<comment type="subcellular location">
    <subcellularLocation>
        <location evidence="1">Membrane</location>
        <topology evidence="1">Single-pass membrane protein</topology>
    </subcellularLocation>
</comment>
<dbReference type="SUPFAM" id="SSF49785">
    <property type="entry name" value="Galactose-binding domain-like"/>
    <property type="match status" value="1"/>
</dbReference>
<dbReference type="InterPro" id="IPR002889">
    <property type="entry name" value="WSC_carb-bd"/>
</dbReference>
<gene>
    <name evidence="9" type="primary">20207043</name>
    <name evidence="8" type="ORF">HELRODRAFT_178964</name>
</gene>
<dbReference type="AlphaFoldDB" id="T1FDZ4"/>
<dbReference type="InterPro" id="IPR008979">
    <property type="entry name" value="Galactose-bd-like_sf"/>
</dbReference>
<dbReference type="RefSeq" id="XP_009026086.1">
    <property type="nucleotide sequence ID" value="XM_009027838.1"/>
</dbReference>
<reference evidence="8 10" key="2">
    <citation type="journal article" date="2013" name="Nature">
        <title>Insights into bilaterian evolution from three spiralian genomes.</title>
        <authorList>
            <person name="Simakov O."/>
            <person name="Marletaz F."/>
            <person name="Cho S.J."/>
            <person name="Edsinger-Gonzales E."/>
            <person name="Havlak P."/>
            <person name="Hellsten U."/>
            <person name="Kuo D.H."/>
            <person name="Larsson T."/>
            <person name="Lv J."/>
            <person name="Arendt D."/>
            <person name="Savage R."/>
            <person name="Osoegawa K."/>
            <person name="de Jong P."/>
            <person name="Grimwood J."/>
            <person name="Chapman J.A."/>
            <person name="Shapiro H."/>
            <person name="Aerts A."/>
            <person name="Otillar R.P."/>
            <person name="Terry A.Y."/>
            <person name="Boore J.L."/>
            <person name="Grigoriev I.V."/>
            <person name="Lindberg D.R."/>
            <person name="Seaver E.C."/>
            <person name="Weisblat D.A."/>
            <person name="Putnam N.H."/>
            <person name="Rokhsar D.S."/>
        </authorList>
    </citation>
    <scope>NUCLEOTIDE SEQUENCE</scope>
</reference>
<dbReference type="EnsemblMetazoa" id="HelroT178964">
    <property type="protein sequence ID" value="HelroP178964"/>
    <property type="gene ID" value="HelroG178964"/>
</dbReference>
<evidence type="ECO:0000256" key="3">
    <source>
        <dbReference type="ARBA" id="ARBA00022729"/>
    </source>
</evidence>
<dbReference type="PROSITE" id="PS51212">
    <property type="entry name" value="WSC"/>
    <property type="match status" value="1"/>
</dbReference>
<dbReference type="InterPro" id="IPR051836">
    <property type="entry name" value="Kremen_rcpt"/>
</dbReference>
<dbReference type="InParanoid" id="T1FDZ4"/>
<dbReference type="HOGENOM" id="CLU_485097_0_0_1"/>
<evidence type="ECO:0000256" key="6">
    <source>
        <dbReference type="ARBA" id="ARBA00023180"/>
    </source>
</evidence>
<dbReference type="OrthoDB" id="5985073at2759"/>
<evidence type="ECO:0000256" key="4">
    <source>
        <dbReference type="ARBA" id="ARBA00022989"/>
    </source>
</evidence>
<dbReference type="Proteomes" id="UP000015101">
    <property type="component" value="Unassembled WGS sequence"/>
</dbReference>
<keyword evidence="6" id="KW-0325">Glycoprotein</keyword>
<keyword evidence="5" id="KW-0472">Membrane</keyword>
<evidence type="ECO:0000313" key="8">
    <source>
        <dbReference type="EMBL" id="ESN95784.1"/>
    </source>
</evidence>
<dbReference type="GO" id="GO:0005886">
    <property type="term" value="C:plasma membrane"/>
    <property type="evidence" value="ECO:0000318"/>
    <property type="project" value="GO_Central"/>
</dbReference>
<evidence type="ECO:0000256" key="5">
    <source>
        <dbReference type="ARBA" id="ARBA00023136"/>
    </source>
</evidence>
<evidence type="ECO:0000256" key="2">
    <source>
        <dbReference type="ARBA" id="ARBA00022692"/>
    </source>
</evidence>
<keyword evidence="2" id="KW-0812">Transmembrane</keyword>
<dbReference type="KEGG" id="hro:HELRODRAFT_178964"/>
<evidence type="ECO:0000259" key="7">
    <source>
        <dbReference type="PROSITE" id="PS51212"/>
    </source>
</evidence>
<protein>
    <recommendedName>
        <fullName evidence="7">WSC domain-containing protein</fullName>
    </recommendedName>
</protein>
<dbReference type="SMART" id="SM00321">
    <property type="entry name" value="WSC"/>
    <property type="match status" value="1"/>
</dbReference>
<feature type="domain" description="WSC" evidence="7">
    <location>
        <begin position="60"/>
        <end position="143"/>
    </location>
</feature>